<keyword evidence="4 13" id="KW-0812">Transmembrane</keyword>
<feature type="transmembrane region" description="Helical" evidence="13">
    <location>
        <begin position="209"/>
        <end position="229"/>
    </location>
</feature>
<keyword evidence="5 13" id="KW-0479">Metal-binding</keyword>
<comment type="subcellular location">
    <subcellularLocation>
        <location evidence="1 13">Membrane</location>
        <topology evidence="1 13">Multi-pass membrane protein</topology>
    </subcellularLocation>
</comment>
<keyword evidence="10 13" id="KW-1133">Transmembrane helix</keyword>
<dbReference type="InterPro" id="IPR047819">
    <property type="entry name" value="P5A-ATPase_N"/>
</dbReference>
<keyword evidence="8 13" id="KW-0460">Magnesium</keyword>
<dbReference type="SFLD" id="SFLDF00027">
    <property type="entry name" value="p-type_atpase"/>
    <property type="match status" value="1"/>
</dbReference>
<evidence type="ECO:0000256" key="5">
    <source>
        <dbReference type="ARBA" id="ARBA00022723"/>
    </source>
</evidence>
<evidence type="ECO:0000256" key="7">
    <source>
        <dbReference type="ARBA" id="ARBA00022840"/>
    </source>
</evidence>
<comment type="caution">
    <text evidence="16">The sequence shown here is derived from an EMBL/GenBank/DDBJ whole genome shotgun (WGS) entry which is preliminary data.</text>
</comment>
<feature type="transmembrane region" description="Helical" evidence="13">
    <location>
        <begin position="839"/>
        <end position="858"/>
    </location>
</feature>
<keyword evidence="6 13" id="KW-0547">Nucleotide-binding</keyword>
<dbReference type="GO" id="GO:0016887">
    <property type="term" value="F:ATP hydrolysis activity"/>
    <property type="evidence" value="ECO:0007669"/>
    <property type="project" value="InterPro"/>
</dbReference>
<dbReference type="EMBL" id="JAVRBK010000001">
    <property type="protein sequence ID" value="KAK5649470.1"/>
    <property type="molecule type" value="Genomic_DNA"/>
</dbReference>
<dbReference type="PANTHER" id="PTHR45630">
    <property type="entry name" value="CATION-TRANSPORTING ATPASE-RELATED"/>
    <property type="match status" value="1"/>
</dbReference>
<feature type="transmembrane region" description="Helical" evidence="13">
    <location>
        <begin position="955"/>
        <end position="972"/>
    </location>
</feature>
<dbReference type="SFLD" id="SFLDS00003">
    <property type="entry name" value="Haloacid_Dehalogenase"/>
    <property type="match status" value="1"/>
</dbReference>
<evidence type="ECO:0000259" key="14">
    <source>
        <dbReference type="Pfam" id="PF00122"/>
    </source>
</evidence>
<accession>A0AAN7VKF0</accession>
<dbReference type="FunFam" id="1.20.1110.10:FF:000023">
    <property type="entry name" value="Cation-transporting ATPase"/>
    <property type="match status" value="1"/>
</dbReference>
<dbReference type="PROSITE" id="PS00154">
    <property type="entry name" value="ATPASE_E1_E2"/>
    <property type="match status" value="1"/>
</dbReference>
<dbReference type="InterPro" id="IPR023298">
    <property type="entry name" value="ATPase_P-typ_TM_dom_sf"/>
</dbReference>
<dbReference type="GO" id="GO:0005524">
    <property type="term" value="F:ATP binding"/>
    <property type="evidence" value="ECO:0007669"/>
    <property type="project" value="UniProtKB-UniRule"/>
</dbReference>
<dbReference type="InterPro" id="IPR023214">
    <property type="entry name" value="HAD_sf"/>
</dbReference>
<dbReference type="GO" id="GO:0016020">
    <property type="term" value="C:membrane"/>
    <property type="evidence" value="ECO:0007669"/>
    <property type="project" value="UniProtKB-SubCell"/>
</dbReference>
<dbReference type="NCBIfam" id="TIGR01657">
    <property type="entry name" value="P-ATPase-V"/>
    <property type="match status" value="1"/>
</dbReference>
<keyword evidence="17" id="KW-1185">Reference proteome</keyword>
<evidence type="ECO:0000256" key="12">
    <source>
        <dbReference type="ARBA" id="ARBA00049360"/>
    </source>
</evidence>
<dbReference type="Pfam" id="PF12409">
    <property type="entry name" value="P5-ATPase"/>
    <property type="match status" value="1"/>
</dbReference>
<feature type="transmembrane region" description="Helical" evidence="13">
    <location>
        <begin position="370"/>
        <end position="387"/>
    </location>
</feature>
<dbReference type="InterPro" id="IPR036412">
    <property type="entry name" value="HAD-like_sf"/>
</dbReference>
<dbReference type="SUPFAM" id="SSF81665">
    <property type="entry name" value="Calcium ATPase, transmembrane domain M"/>
    <property type="match status" value="1"/>
</dbReference>
<dbReference type="Proteomes" id="UP001329430">
    <property type="component" value="Chromosome 1"/>
</dbReference>
<dbReference type="SFLD" id="SFLDG00002">
    <property type="entry name" value="C1.7:_P-type_atpase_like"/>
    <property type="match status" value="1"/>
</dbReference>
<dbReference type="SUPFAM" id="SSF81653">
    <property type="entry name" value="Calcium ATPase, transduction domain A"/>
    <property type="match status" value="1"/>
</dbReference>
<evidence type="ECO:0000256" key="3">
    <source>
        <dbReference type="ARBA" id="ARBA00022553"/>
    </source>
</evidence>
<dbReference type="Pfam" id="PF13246">
    <property type="entry name" value="Cation_ATPase"/>
    <property type="match status" value="1"/>
</dbReference>
<dbReference type="InterPro" id="IPR059000">
    <property type="entry name" value="ATPase_P-type_domA"/>
</dbReference>
<dbReference type="InterPro" id="IPR023299">
    <property type="entry name" value="ATPase_P-typ_cyto_dom_N"/>
</dbReference>
<organism evidence="16 17">
    <name type="scientific">Pyrocoelia pectoralis</name>
    <dbReference type="NCBI Taxonomy" id="417401"/>
    <lineage>
        <taxon>Eukaryota</taxon>
        <taxon>Metazoa</taxon>
        <taxon>Ecdysozoa</taxon>
        <taxon>Arthropoda</taxon>
        <taxon>Hexapoda</taxon>
        <taxon>Insecta</taxon>
        <taxon>Pterygota</taxon>
        <taxon>Neoptera</taxon>
        <taxon>Endopterygota</taxon>
        <taxon>Coleoptera</taxon>
        <taxon>Polyphaga</taxon>
        <taxon>Elateriformia</taxon>
        <taxon>Elateroidea</taxon>
        <taxon>Lampyridae</taxon>
        <taxon>Lampyrinae</taxon>
        <taxon>Pyrocoelia</taxon>
    </lineage>
</organism>
<feature type="transmembrane region" description="Helical" evidence="13">
    <location>
        <begin position="864"/>
        <end position="882"/>
    </location>
</feature>
<dbReference type="GO" id="GO:0006874">
    <property type="term" value="P:intracellular calcium ion homeostasis"/>
    <property type="evidence" value="ECO:0007669"/>
    <property type="project" value="TreeGrafter"/>
</dbReference>
<dbReference type="GO" id="GO:0015203">
    <property type="term" value="F:polyamine transmembrane transporter activity"/>
    <property type="evidence" value="ECO:0007669"/>
    <property type="project" value="TreeGrafter"/>
</dbReference>
<comment type="catalytic activity">
    <reaction evidence="12 13">
        <text>ATP + H2O = ADP + phosphate + H(+)</text>
        <dbReference type="Rhea" id="RHEA:13065"/>
        <dbReference type="ChEBI" id="CHEBI:15377"/>
        <dbReference type="ChEBI" id="CHEBI:15378"/>
        <dbReference type="ChEBI" id="CHEBI:30616"/>
        <dbReference type="ChEBI" id="CHEBI:43474"/>
        <dbReference type="ChEBI" id="CHEBI:456216"/>
    </reaction>
</comment>
<dbReference type="AlphaFoldDB" id="A0AAN7VKF0"/>
<dbReference type="Gene3D" id="3.40.1110.10">
    <property type="entry name" value="Calcium-transporting ATPase, cytoplasmic domain N"/>
    <property type="match status" value="1"/>
</dbReference>
<dbReference type="InterPro" id="IPR006544">
    <property type="entry name" value="P-type_TPase_V"/>
</dbReference>
<evidence type="ECO:0000256" key="8">
    <source>
        <dbReference type="ARBA" id="ARBA00022842"/>
    </source>
</evidence>
<feature type="transmembrane region" description="Helical" evidence="13">
    <location>
        <begin position="992"/>
        <end position="1014"/>
    </location>
</feature>
<sequence length="1099" mass="124122">MSESLTKAREVPKGENENLEFHGYRRNKHKTVITYFFYVTSLGLLRLLFHWFPTWNLYATHSKCCLRVAHKVLVIDHYQSLCTSYFVEDIKIVSSTDRNQQLIAYLEDGSRKRNNQLRMVWCKKVCYVWDDYSLNFLKLLGFDKSQKCVDYYNFNGYSEEERSARLITYGQNSIDVPLNTILNLFFLEALTPFYVFQAFSLCIWFSDDYYYYGIALIVMSTVGITTSIIQTRRNQQNLRNTIDSFEMVSVCRGNGDYDQIPSYNLVPGDLIEISKNGCVMQCDAVLIHGNCIVNESMLTGESIPVCKSPIPKTNVSYNIQEDSFHTLFCGTKVLAVVIRTGFLTSKGELVRSILYPIPSDFKFDQDSYKVMAILTIVAVLGSIYTILSKSGRLTDVVYILLRALDLLTIVIPPALPACITVGKLYALHRLQKKGIFCINSKVINVSGTVDCMCFDKTGTLTEDGLDLWGVVPCKNNQLSEPLNEATRLSKTSNLLNGMATCHSLTIMEGQLIGDPLDIKMFESTGWSMQEDSATHTAAMVKSDENELNILHVFPFSSNLQRMSSISMSKNSNSFQVFCKGSPEMISYLSEHHSVPNDLQEQLKRFTAQGYRVIAMGSKTISIEEGQDINKIERTNVECNLLFDGLIIFENRVKPVTGRIIKTLRDAHIKTVMITGDNIETALSVAKECGIIGGGENVVIVDVDESNCEQPHSGVNKDVIIPMNMPNVRYAMSGITWRVIQKHFPLYIDDLVQGGVVFARMSGLQKQQLIQELNKQGYYTGMCGDGANDCGALKTAHVGISLSEEEASVASPFTSKQNDISCVENIIREGRAALTTSMGIFKFMICYSLTQFISVIILYCIDDNLTPLQFLVIDLLLVLNMVSTFGRTKPFNGPLSKNRPSDSLLSLISVSSISLQLVLVIAFQLSAYNLIQAYDWFEPFKFNPDDVLALISYENYAVYITSIFQYIILLVIFSKGKPFRKPIYTNKIFSCDIILMTLICLYILFYPAKWIITILDLKVPPEYSFNFIILTFVVAHFICALVFEDLIVEYFLLRKVYPKLHKLFKKKELNMGVSNNILEHKNGFSNKAYTSFDNIPSNSA</sequence>
<dbReference type="Pfam" id="PF00122">
    <property type="entry name" value="E1-E2_ATPase"/>
    <property type="match status" value="1"/>
</dbReference>
<keyword evidence="11 13" id="KW-0472">Membrane</keyword>
<feature type="transmembrane region" description="Helical" evidence="13">
    <location>
        <begin position="32"/>
        <end position="52"/>
    </location>
</feature>
<evidence type="ECO:0000259" key="15">
    <source>
        <dbReference type="Pfam" id="PF12409"/>
    </source>
</evidence>
<feature type="transmembrane region" description="Helical" evidence="13">
    <location>
        <begin position="399"/>
        <end position="426"/>
    </location>
</feature>
<evidence type="ECO:0000256" key="9">
    <source>
        <dbReference type="ARBA" id="ARBA00022967"/>
    </source>
</evidence>
<dbReference type="PANTHER" id="PTHR45630:SF8">
    <property type="entry name" value="CATION-TRANSPORTING ATPASE"/>
    <property type="match status" value="1"/>
</dbReference>
<evidence type="ECO:0000256" key="13">
    <source>
        <dbReference type="RuleBase" id="RU362082"/>
    </source>
</evidence>
<gene>
    <name evidence="16" type="ORF">RI129_000499</name>
</gene>
<evidence type="ECO:0000313" key="16">
    <source>
        <dbReference type="EMBL" id="KAK5649470.1"/>
    </source>
</evidence>
<dbReference type="EC" id="7.2.2.-" evidence="13"/>
<dbReference type="InterPro" id="IPR001757">
    <property type="entry name" value="P_typ_ATPase"/>
</dbReference>
<dbReference type="GO" id="GO:0046872">
    <property type="term" value="F:metal ion binding"/>
    <property type="evidence" value="ECO:0007669"/>
    <property type="project" value="UniProtKB-UniRule"/>
</dbReference>
<dbReference type="SUPFAM" id="SSF81660">
    <property type="entry name" value="Metal cation-transporting ATPase, ATP-binding domain N"/>
    <property type="match status" value="1"/>
</dbReference>
<evidence type="ECO:0000313" key="17">
    <source>
        <dbReference type="Proteomes" id="UP001329430"/>
    </source>
</evidence>
<dbReference type="InterPro" id="IPR044492">
    <property type="entry name" value="P_typ_ATPase_HD_dom"/>
</dbReference>
<feature type="domain" description="P5B-type ATPase N-terminal" evidence="15">
    <location>
        <begin position="16"/>
        <end position="130"/>
    </location>
</feature>
<feature type="transmembrane region" description="Helical" evidence="13">
    <location>
        <begin position="903"/>
        <end position="930"/>
    </location>
</feature>
<dbReference type="Gene3D" id="2.70.150.10">
    <property type="entry name" value="Calcium-transporting ATPase, cytoplasmic transduction domain A"/>
    <property type="match status" value="1"/>
</dbReference>
<dbReference type="NCBIfam" id="TIGR01494">
    <property type="entry name" value="ATPase_P-type"/>
    <property type="match status" value="2"/>
</dbReference>
<feature type="transmembrane region" description="Helical" evidence="13">
    <location>
        <begin position="1026"/>
        <end position="1052"/>
    </location>
</feature>
<evidence type="ECO:0000256" key="6">
    <source>
        <dbReference type="ARBA" id="ARBA00022741"/>
    </source>
</evidence>
<keyword evidence="9 13" id="KW-1278">Translocase</keyword>
<comment type="similarity">
    <text evidence="2 13">Belongs to the cation transport ATPase (P-type) (TC 3.A.3) family. Type V subfamily.</text>
</comment>
<evidence type="ECO:0000256" key="2">
    <source>
        <dbReference type="ARBA" id="ARBA00006000"/>
    </source>
</evidence>
<evidence type="ECO:0000256" key="4">
    <source>
        <dbReference type="ARBA" id="ARBA00022692"/>
    </source>
</evidence>
<keyword evidence="7 13" id="KW-0067">ATP-binding</keyword>
<dbReference type="SUPFAM" id="SSF56784">
    <property type="entry name" value="HAD-like"/>
    <property type="match status" value="1"/>
</dbReference>
<evidence type="ECO:0000256" key="11">
    <source>
        <dbReference type="ARBA" id="ARBA00023136"/>
    </source>
</evidence>
<dbReference type="Gene3D" id="3.40.50.1000">
    <property type="entry name" value="HAD superfamily/HAD-like"/>
    <property type="match status" value="1"/>
</dbReference>
<name>A0AAN7VKF0_9COLE</name>
<dbReference type="InterPro" id="IPR018303">
    <property type="entry name" value="ATPase_P-typ_P_site"/>
</dbReference>
<evidence type="ECO:0000256" key="1">
    <source>
        <dbReference type="ARBA" id="ARBA00004141"/>
    </source>
</evidence>
<dbReference type="GO" id="GO:0140358">
    <property type="term" value="F:P-type transmembrane transporter activity"/>
    <property type="evidence" value="ECO:0007669"/>
    <property type="project" value="InterPro"/>
</dbReference>
<reference evidence="16 17" key="1">
    <citation type="journal article" date="2024" name="Insects">
        <title>An Improved Chromosome-Level Genome Assembly of the Firefly Pyrocoelia pectoralis.</title>
        <authorList>
            <person name="Fu X."/>
            <person name="Meyer-Rochow V.B."/>
            <person name="Ballantyne L."/>
            <person name="Zhu X."/>
        </authorList>
    </citation>
    <scope>NUCLEOTIDE SEQUENCE [LARGE SCALE GENOMIC DNA]</scope>
    <source>
        <strain evidence="16">XCY_ONT2</strain>
    </source>
</reference>
<keyword evidence="3" id="KW-0597">Phosphoprotein</keyword>
<feature type="domain" description="P-type ATPase A" evidence="14">
    <location>
        <begin position="247"/>
        <end position="352"/>
    </location>
</feature>
<proteinExistence type="inferred from homology"/>
<dbReference type="GO" id="GO:0019829">
    <property type="term" value="F:ATPase-coupled monoatomic cation transmembrane transporter activity"/>
    <property type="evidence" value="ECO:0007669"/>
    <property type="project" value="UniProtKB-UniRule"/>
</dbReference>
<protein>
    <recommendedName>
        <fullName evidence="13">Cation-transporting ATPase</fullName>
        <ecNumber evidence="13">7.2.2.-</ecNumber>
    </recommendedName>
</protein>
<evidence type="ECO:0000256" key="10">
    <source>
        <dbReference type="ARBA" id="ARBA00022989"/>
    </source>
</evidence>
<dbReference type="InterPro" id="IPR008250">
    <property type="entry name" value="ATPase_P-typ_transduc_dom_A_sf"/>
</dbReference>
<dbReference type="PRINTS" id="PR00119">
    <property type="entry name" value="CATATPASE"/>
</dbReference>